<comment type="caution">
    <text evidence="1">The sequence shown here is derived from an EMBL/GenBank/DDBJ whole genome shotgun (WGS) entry which is preliminary data.</text>
</comment>
<gene>
    <name evidence="1" type="ORF">PC117_g7803</name>
</gene>
<dbReference type="EMBL" id="RCMK01000163">
    <property type="protein sequence ID" value="KAG2946231.1"/>
    <property type="molecule type" value="Genomic_DNA"/>
</dbReference>
<accession>A0A8T1LJS1</accession>
<sequence length="67" mass="7269">MDHSRMITCRQRATGARLMISNGEIVLTGRINPVIDIIATQKNSATSSITSIPMDLALAESTPQNRT</sequence>
<evidence type="ECO:0000313" key="1">
    <source>
        <dbReference type="EMBL" id="KAG2946231.1"/>
    </source>
</evidence>
<reference evidence="1" key="1">
    <citation type="submission" date="2018-10" db="EMBL/GenBank/DDBJ databases">
        <title>Effector identification in a new, highly contiguous assembly of the strawberry crown rot pathogen Phytophthora cactorum.</title>
        <authorList>
            <person name="Armitage A.D."/>
            <person name="Nellist C.F."/>
            <person name="Bates H."/>
            <person name="Vickerstaff R.J."/>
            <person name="Harrison R.J."/>
        </authorList>
    </citation>
    <scope>NUCLEOTIDE SEQUENCE</scope>
    <source>
        <strain evidence="1">4040</strain>
    </source>
</reference>
<protein>
    <submittedName>
        <fullName evidence="1">Uncharacterized protein</fullName>
    </submittedName>
</protein>
<evidence type="ECO:0000313" key="2">
    <source>
        <dbReference type="Proteomes" id="UP000736787"/>
    </source>
</evidence>
<name>A0A8T1LJS1_9STRA</name>
<dbReference type="Proteomes" id="UP000736787">
    <property type="component" value="Unassembled WGS sequence"/>
</dbReference>
<proteinExistence type="predicted"/>
<organism evidence="1 2">
    <name type="scientific">Phytophthora cactorum</name>
    <dbReference type="NCBI Taxonomy" id="29920"/>
    <lineage>
        <taxon>Eukaryota</taxon>
        <taxon>Sar</taxon>
        <taxon>Stramenopiles</taxon>
        <taxon>Oomycota</taxon>
        <taxon>Peronosporomycetes</taxon>
        <taxon>Peronosporales</taxon>
        <taxon>Peronosporaceae</taxon>
        <taxon>Phytophthora</taxon>
    </lineage>
</organism>
<dbReference type="AlphaFoldDB" id="A0A8T1LJS1"/>